<name>A0A7X0U8V4_9BURK</name>
<accession>A0A7X0U8V4</accession>
<comment type="caution">
    <text evidence="2">The sequence shown here is derived from an EMBL/GenBank/DDBJ whole genome shotgun (WGS) entry which is preliminary data.</text>
</comment>
<dbReference type="SUPFAM" id="SSF53474">
    <property type="entry name" value="alpha/beta-Hydrolases"/>
    <property type="match status" value="1"/>
</dbReference>
<dbReference type="RefSeq" id="WP_184857028.1">
    <property type="nucleotide sequence ID" value="NZ_JACHLK010000003.1"/>
</dbReference>
<sequence length="361" mass="37059">MKHVRIVVAAAAAVLAFPSPQALAQATLSLNDGVLRIPSVSVGADVYTNVILRFGADGRFSLESATPPAGNPPPAGGVAQTIQLGYAPQPNTQYWYDGPNRRVATCSGLAQASITLKVPANATAQAKVPLVISLAGWAPSGNPPAPVPQDPAGLDQFSAAGMAAATFEYRGCDNWSSPLIARTHADESYDIASSDFGLGLAAIKAAVAARNLPIDTSRIVVAGTSFSSNLIFTVATQHRLQGAIALAGGCDYSCNATGTIYEQPNDFRINGAPIRVAAISGSGDTLFPPMGLGSSGYGASGARARILGAIPDAAKRPAAFYTYVAPGAGHEVNAAMWGKARTYVQCMTNVRPAGECAADDR</sequence>
<feature type="signal peptide" evidence="1">
    <location>
        <begin position="1"/>
        <end position="24"/>
    </location>
</feature>
<keyword evidence="1" id="KW-0732">Signal</keyword>
<gene>
    <name evidence="2" type="ORF">HNP48_002304</name>
</gene>
<dbReference type="AlphaFoldDB" id="A0A7X0U8V4"/>
<evidence type="ECO:0000313" key="2">
    <source>
        <dbReference type="EMBL" id="MBB6559637.1"/>
    </source>
</evidence>
<feature type="chain" id="PRO_5030900032" evidence="1">
    <location>
        <begin position="25"/>
        <end position="361"/>
    </location>
</feature>
<reference evidence="2 3" key="1">
    <citation type="submission" date="2020-08" db="EMBL/GenBank/DDBJ databases">
        <title>Functional genomics of gut bacteria from endangered species of beetles.</title>
        <authorList>
            <person name="Carlos-Shanley C."/>
        </authorList>
    </citation>
    <scope>NUCLEOTIDE SEQUENCE [LARGE SCALE GENOMIC DNA]</scope>
    <source>
        <strain evidence="2 3">S00198</strain>
    </source>
</reference>
<dbReference type="Gene3D" id="3.40.50.1820">
    <property type="entry name" value="alpha/beta hydrolase"/>
    <property type="match status" value="1"/>
</dbReference>
<proteinExistence type="predicted"/>
<dbReference type="EMBL" id="JACHLK010000003">
    <property type="protein sequence ID" value="MBB6559637.1"/>
    <property type="molecule type" value="Genomic_DNA"/>
</dbReference>
<protein>
    <submittedName>
        <fullName evidence="2">Uncharacterized protein</fullName>
    </submittedName>
</protein>
<dbReference type="InterPro" id="IPR029058">
    <property type="entry name" value="AB_hydrolase_fold"/>
</dbReference>
<dbReference type="Proteomes" id="UP000575083">
    <property type="component" value="Unassembled WGS sequence"/>
</dbReference>
<evidence type="ECO:0000256" key="1">
    <source>
        <dbReference type="SAM" id="SignalP"/>
    </source>
</evidence>
<keyword evidence="3" id="KW-1185">Reference proteome</keyword>
<organism evidence="2 3">
    <name type="scientific">Acidovorax soli</name>
    <dbReference type="NCBI Taxonomy" id="592050"/>
    <lineage>
        <taxon>Bacteria</taxon>
        <taxon>Pseudomonadati</taxon>
        <taxon>Pseudomonadota</taxon>
        <taxon>Betaproteobacteria</taxon>
        <taxon>Burkholderiales</taxon>
        <taxon>Comamonadaceae</taxon>
        <taxon>Acidovorax</taxon>
    </lineage>
</organism>
<evidence type="ECO:0000313" key="3">
    <source>
        <dbReference type="Proteomes" id="UP000575083"/>
    </source>
</evidence>